<dbReference type="InterPro" id="IPR002110">
    <property type="entry name" value="Ankyrin_rpt"/>
</dbReference>
<proteinExistence type="predicted"/>
<dbReference type="GO" id="GO:0004672">
    <property type="term" value="F:protein kinase activity"/>
    <property type="evidence" value="ECO:0007669"/>
    <property type="project" value="InterPro"/>
</dbReference>
<dbReference type="SUPFAM" id="SSF56112">
    <property type="entry name" value="Protein kinase-like (PK-like)"/>
    <property type="match status" value="1"/>
</dbReference>
<evidence type="ECO:0000313" key="7">
    <source>
        <dbReference type="Proteomes" id="UP001303160"/>
    </source>
</evidence>
<feature type="repeat" description="ANK" evidence="3">
    <location>
        <begin position="242"/>
        <end position="274"/>
    </location>
</feature>
<dbReference type="PROSITE" id="PS50088">
    <property type="entry name" value="ANK_REPEAT"/>
    <property type="match status" value="6"/>
</dbReference>
<keyword evidence="4" id="KW-1133">Transmembrane helix</keyword>
<name>A0AAN6XSG9_9PEZI</name>
<dbReference type="Pfam" id="PF07714">
    <property type="entry name" value="PK_Tyr_Ser-Thr"/>
    <property type="match status" value="1"/>
</dbReference>
<evidence type="ECO:0000256" key="3">
    <source>
        <dbReference type="PROSITE-ProRule" id="PRU00023"/>
    </source>
</evidence>
<dbReference type="PROSITE" id="PS50011">
    <property type="entry name" value="PROTEIN_KINASE_DOM"/>
    <property type="match status" value="1"/>
</dbReference>
<dbReference type="Proteomes" id="UP001303160">
    <property type="component" value="Unassembled WGS sequence"/>
</dbReference>
<dbReference type="GO" id="GO:0006508">
    <property type="term" value="P:proteolysis"/>
    <property type="evidence" value="ECO:0007669"/>
    <property type="project" value="InterPro"/>
</dbReference>
<protein>
    <submittedName>
        <fullName evidence="6">Ankyrin repeat-containing domain protein</fullName>
    </submittedName>
</protein>
<dbReference type="InterPro" id="IPR036770">
    <property type="entry name" value="Ankyrin_rpt-contain_sf"/>
</dbReference>
<dbReference type="EMBL" id="MU863875">
    <property type="protein sequence ID" value="KAK4205770.1"/>
    <property type="molecule type" value="Genomic_DNA"/>
</dbReference>
<evidence type="ECO:0000313" key="6">
    <source>
        <dbReference type="EMBL" id="KAK4205770.1"/>
    </source>
</evidence>
<feature type="domain" description="Protein kinase" evidence="5">
    <location>
        <begin position="1"/>
        <end position="85"/>
    </location>
</feature>
<keyword evidence="4" id="KW-0812">Transmembrane</keyword>
<evidence type="ECO:0000256" key="4">
    <source>
        <dbReference type="SAM" id="Phobius"/>
    </source>
</evidence>
<dbReference type="InterPro" id="IPR001245">
    <property type="entry name" value="Ser-Thr/Tyr_kinase_cat_dom"/>
</dbReference>
<evidence type="ECO:0000256" key="2">
    <source>
        <dbReference type="ARBA" id="ARBA00023043"/>
    </source>
</evidence>
<feature type="repeat" description="ANK" evidence="3">
    <location>
        <begin position="451"/>
        <end position="483"/>
    </location>
</feature>
<comment type="caution">
    <text evidence="6">The sequence shown here is derived from an EMBL/GenBank/DDBJ whole genome shotgun (WGS) entry which is preliminary data.</text>
</comment>
<dbReference type="GO" id="GO:0004252">
    <property type="term" value="F:serine-type endopeptidase activity"/>
    <property type="evidence" value="ECO:0007669"/>
    <property type="project" value="InterPro"/>
</dbReference>
<keyword evidence="4" id="KW-0472">Membrane</keyword>
<dbReference type="Gene3D" id="1.25.40.20">
    <property type="entry name" value="Ankyrin repeat-containing domain"/>
    <property type="match status" value="3"/>
</dbReference>
<dbReference type="SUPFAM" id="SSF52743">
    <property type="entry name" value="Subtilisin-like"/>
    <property type="match status" value="1"/>
</dbReference>
<dbReference type="PANTHER" id="PTHR24126:SF14">
    <property type="entry name" value="ANK_REP_REGION DOMAIN-CONTAINING PROTEIN"/>
    <property type="match status" value="1"/>
</dbReference>
<reference evidence="6" key="2">
    <citation type="submission" date="2023-05" db="EMBL/GenBank/DDBJ databases">
        <authorList>
            <consortium name="Lawrence Berkeley National Laboratory"/>
            <person name="Steindorff A."/>
            <person name="Hensen N."/>
            <person name="Bonometti L."/>
            <person name="Westerberg I."/>
            <person name="Brannstrom I.O."/>
            <person name="Guillou S."/>
            <person name="Cros-Aarteil S."/>
            <person name="Calhoun S."/>
            <person name="Haridas S."/>
            <person name="Kuo A."/>
            <person name="Mondo S."/>
            <person name="Pangilinan J."/>
            <person name="Riley R."/>
            <person name="Labutti K."/>
            <person name="Andreopoulos B."/>
            <person name="Lipzen A."/>
            <person name="Chen C."/>
            <person name="Yanf M."/>
            <person name="Daum C."/>
            <person name="Ng V."/>
            <person name="Clum A."/>
            <person name="Ohm R."/>
            <person name="Martin F."/>
            <person name="Silar P."/>
            <person name="Natvig D."/>
            <person name="Lalanne C."/>
            <person name="Gautier V."/>
            <person name="Ament-Velasquez S.L."/>
            <person name="Kruys A."/>
            <person name="Hutchinson M.I."/>
            <person name="Powell A.J."/>
            <person name="Barry K."/>
            <person name="Miller A.N."/>
            <person name="Grigoriev I.V."/>
            <person name="Debuchy R."/>
            <person name="Gladieux P."/>
            <person name="Thoren M.H."/>
            <person name="Johannesson H."/>
        </authorList>
    </citation>
    <scope>NUCLEOTIDE SEQUENCE</scope>
    <source>
        <strain evidence="6">CBS 315.58</strain>
    </source>
</reference>
<feature type="repeat" description="ANK" evidence="3">
    <location>
        <begin position="347"/>
        <end position="379"/>
    </location>
</feature>
<keyword evidence="7" id="KW-1185">Reference proteome</keyword>
<gene>
    <name evidence="6" type="ORF">QBC40DRAFT_2007</name>
</gene>
<dbReference type="Gene3D" id="3.40.50.200">
    <property type="entry name" value="Peptidase S8/S53 domain"/>
    <property type="match status" value="1"/>
</dbReference>
<feature type="repeat" description="ANK" evidence="3">
    <location>
        <begin position="275"/>
        <end position="310"/>
    </location>
</feature>
<keyword evidence="2 3" id="KW-0040">ANK repeat</keyword>
<reference evidence="6" key="1">
    <citation type="journal article" date="2023" name="Mol. Phylogenet. Evol.">
        <title>Genome-scale phylogeny and comparative genomics of the fungal order Sordariales.</title>
        <authorList>
            <person name="Hensen N."/>
            <person name="Bonometti L."/>
            <person name="Westerberg I."/>
            <person name="Brannstrom I.O."/>
            <person name="Guillou S."/>
            <person name="Cros-Aarteil S."/>
            <person name="Calhoun S."/>
            <person name="Haridas S."/>
            <person name="Kuo A."/>
            <person name="Mondo S."/>
            <person name="Pangilinan J."/>
            <person name="Riley R."/>
            <person name="LaButti K."/>
            <person name="Andreopoulos B."/>
            <person name="Lipzen A."/>
            <person name="Chen C."/>
            <person name="Yan M."/>
            <person name="Daum C."/>
            <person name="Ng V."/>
            <person name="Clum A."/>
            <person name="Steindorff A."/>
            <person name="Ohm R.A."/>
            <person name="Martin F."/>
            <person name="Silar P."/>
            <person name="Natvig D.O."/>
            <person name="Lalanne C."/>
            <person name="Gautier V."/>
            <person name="Ament-Velasquez S.L."/>
            <person name="Kruys A."/>
            <person name="Hutchinson M.I."/>
            <person name="Powell A.J."/>
            <person name="Barry K."/>
            <person name="Miller A.N."/>
            <person name="Grigoriev I.V."/>
            <person name="Debuchy R."/>
            <person name="Gladieux P."/>
            <person name="Hiltunen Thoren M."/>
            <person name="Johannesson H."/>
        </authorList>
    </citation>
    <scope>NUCLEOTIDE SEQUENCE</scope>
    <source>
        <strain evidence="6">CBS 315.58</strain>
    </source>
</reference>
<dbReference type="GO" id="GO:0005524">
    <property type="term" value="F:ATP binding"/>
    <property type="evidence" value="ECO:0007669"/>
    <property type="project" value="InterPro"/>
</dbReference>
<sequence>MAPEMANGNSTWTTRCDVFSLGCTVYELAAYEPASPGQITDQQDMPFYLPDEYSPKLWDLVERCMAFNSADRPEMSEILAQATELQGQTEANRQETNGNEVTRITTLSNPAQPKNQNDGLAGQHTNGDMAVPQKNVLHWAAIEGDEKAIELTRLLLSILEDVNISSFVNEPDAEGYTPLWHAIENGRTVMAGILLDNEAKFDTDGRGGVTALIKSVEYGHVSVVERLVNLPDCVNVNGVDDHGKSALHRAAAGGYVRIATLLLDKGADVDAPDANGCTALREACDSIHTNWKEMVDLLLDRGVKVEDADDEGRTVLHSTMLKENTEPLAFLLRRIKGADVVDMVDEEERTPLHVAAASGRSSSVRLLVEAGADCEANDRTSRTPLHITVDDAPPDAVLEIVNILLAKGADINKRDANGFAALYKAVDRSLELVAERLLQSEELVITEEHSNRSSILHMAVSRGLRSIVPLLIERGASITSKNERGQTPLHEAFKRASRLTQANRRYKNWIGLLMGPSGNTEVLESQDEDGNTPLHMAVLHKAKSDLIELLIKTFPGAMSMCNKTGLVPYLCLETRHAAQSSGDSDTRAAEIDQKPFARHSLVRANVLLAPHEGHKVEDNRRPTKADDMEIVRDVLRYHYVRNSSGQLGTYTNHQERRIAFDLSAMRKPVTEELLRSLENQMTFEPILKYVFLSSEAIQVAYDQEPTARRPEPSLKLPAALVFRWLRERKHVQRILEVRVIDNGKTRETEETIKDALNGNFGIEVWDWKHVDISSDTLVKVAPNAQVVRLYSSGNANVLHAWSGKHGLARLQKLQKVEVTVELPGPRRPGNIEDQPCDILESFKQRLLRRLPTVQVSWNLHHNQAVQPLGLMRRVVRHGWLQAMKSFTRLVYGLEEASFGARTPQLRIAIIDDGVDLTNSDGQRVNIADGKSFSRDERHGLVEEYFVCPSGHGTSMASLIRRLCPFAQFYVAKLPHDSTSRLLAGTMQAVEWAIKKNVDIIYICCIMSAGRHSHDERLVAQLESAIQKADAQGIVIICKTEDPHLPDGQATTDDYDADYYESGTSRPGQPQRPFSLTEPIRIGAVRPGEGLQSFQDGNLDYTFPGDKVLSGAMGADALPGASIAVGMAVGLAGLTIASTRLLRDRSDSNTRMPDHWPSAIRGAFDNCVKDWKRVLGEIDRQVWDHRNMPEDVALERVVSQLLESQKPGINHGRHPGRALSH</sequence>
<dbReference type="InterPro" id="IPR036852">
    <property type="entry name" value="Peptidase_S8/S53_dom_sf"/>
</dbReference>
<evidence type="ECO:0000259" key="5">
    <source>
        <dbReference type="PROSITE" id="PS50011"/>
    </source>
</evidence>
<dbReference type="InterPro" id="IPR000209">
    <property type="entry name" value="Peptidase_S8/S53_dom"/>
</dbReference>
<organism evidence="6 7">
    <name type="scientific">Triangularia verruculosa</name>
    <dbReference type="NCBI Taxonomy" id="2587418"/>
    <lineage>
        <taxon>Eukaryota</taxon>
        <taxon>Fungi</taxon>
        <taxon>Dikarya</taxon>
        <taxon>Ascomycota</taxon>
        <taxon>Pezizomycotina</taxon>
        <taxon>Sordariomycetes</taxon>
        <taxon>Sordariomycetidae</taxon>
        <taxon>Sordariales</taxon>
        <taxon>Podosporaceae</taxon>
        <taxon>Triangularia</taxon>
    </lineage>
</organism>
<keyword evidence="1" id="KW-0677">Repeat</keyword>
<feature type="repeat" description="ANK" evidence="3">
    <location>
        <begin position="529"/>
        <end position="552"/>
    </location>
</feature>
<dbReference type="PROSITE" id="PS50297">
    <property type="entry name" value="ANK_REP_REGION"/>
    <property type="match status" value="5"/>
</dbReference>
<dbReference type="AlphaFoldDB" id="A0AAN6XSG9"/>
<accession>A0AAN6XSG9</accession>
<dbReference type="SUPFAM" id="SSF48403">
    <property type="entry name" value="Ankyrin repeat"/>
    <property type="match status" value="1"/>
</dbReference>
<dbReference type="InterPro" id="IPR011009">
    <property type="entry name" value="Kinase-like_dom_sf"/>
</dbReference>
<dbReference type="PRINTS" id="PR01415">
    <property type="entry name" value="ANKYRIN"/>
</dbReference>
<evidence type="ECO:0000256" key="1">
    <source>
        <dbReference type="ARBA" id="ARBA00022737"/>
    </source>
</evidence>
<dbReference type="Pfam" id="PF00082">
    <property type="entry name" value="Peptidase_S8"/>
    <property type="match status" value="1"/>
</dbReference>
<dbReference type="Pfam" id="PF12796">
    <property type="entry name" value="Ank_2"/>
    <property type="match status" value="3"/>
</dbReference>
<dbReference type="SMART" id="SM00248">
    <property type="entry name" value="ANK"/>
    <property type="match status" value="10"/>
</dbReference>
<feature type="transmembrane region" description="Helical" evidence="4">
    <location>
        <begin position="1116"/>
        <end position="1141"/>
    </location>
</feature>
<feature type="repeat" description="ANK" evidence="3">
    <location>
        <begin position="380"/>
        <end position="416"/>
    </location>
</feature>
<dbReference type="Gene3D" id="1.10.510.10">
    <property type="entry name" value="Transferase(Phosphotransferase) domain 1"/>
    <property type="match status" value="1"/>
</dbReference>
<dbReference type="InterPro" id="IPR000719">
    <property type="entry name" value="Prot_kinase_dom"/>
</dbReference>
<dbReference type="PANTHER" id="PTHR24126">
    <property type="entry name" value="ANKYRIN REPEAT, PH AND SEC7 DOMAIN CONTAINING PROTEIN SECG-RELATED"/>
    <property type="match status" value="1"/>
</dbReference>